<keyword evidence="6" id="KW-0418">Kinase</keyword>
<evidence type="ECO:0000256" key="1">
    <source>
        <dbReference type="ARBA" id="ARBA00000085"/>
    </source>
</evidence>
<dbReference type="Gene3D" id="3.30.450.40">
    <property type="match status" value="1"/>
</dbReference>
<feature type="modified residue" description="4-aspartylphosphate" evidence="8">
    <location>
        <position position="1850"/>
    </location>
</feature>
<feature type="domain" description="Histidine kinase" evidence="10">
    <location>
        <begin position="1435"/>
        <end position="1657"/>
    </location>
</feature>
<dbReference type="SUPFAM" id="SSF56112">
    <property type="entry name" value="Protein kinase-like (PK-like)"/>
    <property type="match status" value="1"/>
</dbReference>
<dbReference type="InterPro" id="IPR003594">
    <property type="entry name" value="HATPase_dom"/>
</dbReference>
<evidence type="ECO:0000256" key="5">
    <source>
        <dbReference type="ARBA" id="ARBA00022679"/>
    </source>
</evidence>
<dbReference type="EMBL" id="BAAAHE010000023">
    <property type="protein sequence ID" value="GAA0624166.1"/>
    <property type="molecule type" value="Genomic_DNA"/>
</dbReference>
<dbReference type="Pfam" id="PF02518">
    <property type="entry name" value="HATPase_c"/>
    <property type="match status" value="1"/>
</dbReference>
<dbReference type="InterPro" id="IPR003661">
    <property type="entry name" value="HisK_dim/P_dom"/>
</dbReference>
<protein>
    <recommendedName>
        <fullName evidence="3">histidine kinase</fullName>
        <ecNumber evidence="3">2.7.13.3</ecNumber>
    </recommendedName>
</protein>
<dbReference type="InterPro" id="IPR004358">
    <property type="entry name" value="Sig_transdc_His_kin-like_C"/>
</dbReference>
<dbReference type="PROSITE" id="PS00108">
    <property type="entry name" value="PROTEIN_KINASE_ST"/>
    <property type="match status" value="1"/>
</dbReference>
<keyword evidence="5" id="KW-0808">Transferase</keyword>
<dbReference type="SUPFAM" id="SSF48452">
    <property type="entry name" value="TPR-like"/>
    <property type="match status" value="1"/>
</dbReference>
<dbReference type="CDD" id="cd14014">
    <property type="entry name" value="STKc_PknB_like"/>
    <property type="match status" value="1"/>
</dbReference>
<evidence type="ECO:0000256" key="2">
    <source>
        <dbReference type="ARBA" id="ARBA00004236"/>
    </source>
</evidence>
<keyword evidence="13" id="KW-1185">Reference proteome</keyword>
<dbReference type="Gene3D" id="1.10.510.10">
    <property type="entry name" value="Transferase(Phosphotransferase) domain 1"/>
    <property type="match status" value="1"/>
</dbReference>
<dbReference type="SUPFAM" id="SSF55874">
    <property type="entry name" value="ATPase domain of HSP90 chaperone/DNA topoisomerase II/histidine kinase"/>
    <property type="match status" value="1"/>
</dbReference>
<dbReference type="EC" id="2.7.13.3" evidence="3"/>
<evidence type="ECO:0000259" key="11">
    <source>
        <dbReference type="PROSITE" id="PS50110"/>
    </source>
</evidence>
<dbReference type="SUPFAM" id="SSF52172">
    <property type="entry name" value="CheY-like"/>
    <property type="match status" value="1"/>
</dbReference>
<dbReference type="Proteomes" id="UP001500957">
    <property type="component" value="Unassembled WGS sequence"/>
</dbReference>
<dbReference type="Gene3D" id="1.25.40.10">
    <property type="entry name" value="Tetratricopeptide repeat domain"/>
    <property type="match status" value="1"/>
</dbReference>
<evidence type="ECO:0000256" key="4">
    <source>
        <dbReference type="ARBA" id="ARBA00022553"/>
    </source>
</evidence>
<proteinExistence type="predicted"/>
<evidence type="ECO:0000313" key="13">
    <source>
        <dbReference type="Proteomes" id="UP001500957"/>
    </source>
</evidence>
<reference evidence="12 13" key="1">
    <citation type="journal article" date="2019" name="Int. J. Syst. Evol. Microbiol.">
        <title>The Global Catalogue of Microorganisms (GCM) 10K type strain sequencing project: providing services to taxonomists for standard genome sequencing and annotation.</title>
        <authorList>
            <consortium name="The Broad Institute Genomics Platform"/>
            <consortium name="The Broad Institute Genome Sequencing Center for Infectious Disease"/>
            <person name="Wu L."/>
            <person name="Ma J."/>
        </authorList>
    </citation>
    <scope>NUCLEOTIDE SEQUENCE [LARGE SCALE GENOMIC DNA]</scope>
    <source>
        <strain evidence="12 13">JCM 10671</strain>
    </source>
</reference>
<dbReference type="InterPro" id="IPR000719">
    <property type="entry name" value="Prot_kinase_dom"/>
</dbReference>
<comment type="catalytic activity">
    <reaction evidence="1">
        <text>ATP + protein L-histidine = ADP + protein N-phospho-L-histidine.</text>
        <dbReference type="EC" id="2.7.13.3"/>
    </reaction>
</comment>
<dbReference type="Gene3D" id="1.10.287.130">
    <property type="match status" value="1"/>
</dbReference>
<dbReference type="SUPFAM" id="SSF52540">
    <property type="entry name" value="P-loop containing nucleoside triphosphate hydrolases"/>
    <property type="match status" value="1"/>
</dbReference>
<dbReference type="Pfam" id="PF00512">
    <property type="entry name" value="HisKA"/>
    <property type="match status" value="1"/>
</dbReference>
<feature type="domain" description="Response regulatory" evidence="11">
    <location>
        <begin position="1800"/>
        <end position="1918"/>
    </location>
</feature>
<keyword evidence="4 8" id="KW-0597">Phosphoprotein</keyword>
<dbReference type="SUPFAM" id="SSF55781">
    <property type="entry name" value="GAF domain-like"/>
    <property type="match status" value="1"/>
</dbReference>
<dbReference type="PRINTS" id="PR00344">
    <property type="entry name" value="BCTRLSENSOR"/>
</dbReference>
<dbReference type="SUPFAM" id="SSF47384">
    <property type="entry name" value="Homodimeric domain of signal transducing histidine kinase"/>
    <property type="match status" value="1"/>
</dbReference>
<dbReference type="Gene3D" id="3.30.565.10">
    <property type="entry name" value="Histidine kinase-like ATPase, C-terminal domain"/>
    <property type="match status" value="1"/>
</dbReference>
<evidence type="ECO:0000256" key="8">
    <source>
        <dbReference type="PROSITE-ProRule" id="PRU00169"/>
    </source>
</evidence>
<dbReference type="PROSITE" id="PS50109">
    <property type="entry name" value="HIS_KIN"/>
    <property type="match status" value="1"/>
</dbReference>
<dbReference type="InterPro" id="IPR011006">
    <property type="entry name" value="CheY-like_superfamily"/>
</dbReference>
<evidence type="ECO:0000313" key="12">
    <source>
        <dbReference type="EMBL" id="GAA0624166.1"/>
    </source>
</evidence>
<dbReference type="InterPro" id="IPR029016">
    <property type="entry name" value="GAF-like_dom_sf"/>
</dbReference>
<dbReference type="InterPro" id="IPR011990">
    <property type="entry name" value="TPR-like_helical_dom_sf"/>
</dbReference>
<dbReference type="InterPro" id="IPR001789">
    <property type="entry name" value="Sig_transdc_resp-reg_receiver"/>
</dbReference>
<keyword evidence="12" id="KW-0547">Nucleotide-binding</keyword>
<feature type="domain" description="Protein kinase" evidence="9">
    <location>
        <begin position="17"/>
        <end position="279"/>
    </location>
</feature>
<dbReference type="CDD" id="cd00082">
    <property type="entry name" value="HisKA"/>
    <property type="match status" value="1"/>
</dbReference>
<keyword evidence="12" id="KW-0067">ATP-binding</keyword>
<dbReference type="InterPro" id="IPR005467">
    <property type="entry name" value="His_kinase_dom"/>
</dbReference>
<dbReference type="SMART" id="SM00448">
    <property type="entry name" value="REC"/>
    <property type="match status" value="1"/>
</dbReference>
<dbReference type="PANTHER" id="PTHR45339">
    <property type="entry name" value="HYBRID SIGNAL TRANSDUCTION HISTIDINE KINASE J"/>
    <property type="match status" value="1"/>
</dbReference>
<dbReference type="InterPro" id="IPR041664">
    <property type="entry name" value="AAA_16"/>
</dbReference>
<dbReference type="RefSeq" id="WP_344605960.1">
    <property type="nucleotide sequence ID" value="NZ_BAAAHE010000023.1"/>
</dbReference>
<dbReference type="InterPro" id="IPR003018">
    <property type="entry name" value="GAF"/>
</dbReference>
<dbReference type="InterPro" id="IPR036890">
    <property type="entry name" value="HATPase_C_sf"/>
</dbReference>
<dbReference type="SMART" id="SM00388">
    <property type="entry name" value="HisKA"/>
    <property type="match status" value="1"/>
</dbReference>
<dbReference type="Pfam" id="PF00072">
    <property type="entry name" value="Response_reg"/>
    <property type="match status" value="1"/>
</dbReference>
<evidence type="ECO:0000259" key="9">
    <source>
        <dbReference type="PROSITE" id="PS50011"/>
    </source>
</evidence>
<dbReference type="Pfam" id="PF13191">
    <property type="entry name" value="AAA_16"/>
    <property type="match status" value="1"/>
</dbReference>
<dbReference type="PROSITE" id="PS50011">
    <property type="entry name" value="PROTEIN_KINASE_DOM"/>
    <property type="match status" value="1"/>
</dbReference>
<dbReference type="SMART" id="SM00220">
    <property type="entry name" value="S_TKc"/>
    <property type="match status" value="1"/>
</dbReference>
<name>A0ABN1GZ18_9ACTN</name>
<evidence type="ECO:0000256" key="6">
    <source>
        <dbReference type="ARBA" id="ARBA00022777"/>
    </source>
</evidence>
<dbReference type="InterPro" id="IPR011009">
    <property type="entry name" value="Kinase-like_dom_sf"/>
</dbReference>
<comment type="caution">
    <text evidence="12">The sequence shown here is derived from an EMBL/GenBank/DDBJ whole genome shotgun (WGS) entry which is preliminary data.</text>
</comment>
<evidence type="ECO:0000256" key="3">
    <source>
        <dbReference type="ARBA" id="ARBA00012438"/>
    </source>
</evidence>
<dbReference type="Gene3D" id="3.40.50.2300">
    <property type="match status" value="1"/>
</dbReference>
<evidence type="ECO:0000259" key="10">
    <source>
        <dbReference type="PROSITE" id="PS50109"/>
    </source>
</evidence>
<accession>A0ABN1GZ18</accession>
<dbReference type="SMART" id="SM00387">
    <property type="entry name" value="HATPase_c"/>
    <property type="match status" value="1"/>
</dbReference>
<dbReference type="PROSITE" id="PS50110">
    <property type="entry name" value="RESPONSE_REGULATORY"/>
    <property type="match status" value="1"/>
</dbReference>
<dbReference type="InterPro" id="IPR027417">
    <property type="entry name" value="P-loop_NTPase"/>
</dbReference>
<evidence type="ECO:0000256" key="7">
    <source>
        <dbReference type="ARBA" id="ARBA00023012"/>
    </source>
</evidence>
<keyword evidence="7" id="KW-0902">Two-component regulatory system</keyword>
<dbReference type="GO" id="GO:0005524">
    <property type="term" value="F:ATP binding"/>
    <property type="evidence" value="ECO:0007669"/>
    <property type="project" value="UniProtKB-KW"/>
</dbReference>
<dbReference type="InterPro" id="IPR008271">
    <property type="entry name" value="Ser/Thr_kinase_AS"/>
</dbReference>
<dbReference type="Pfam" id="PF00069">
    <property type="entry name" value="Pkinase"/>
    <property type="match status" value="1"/>
</dbReference>
<dbReference type="SMART" id="SM00065">
    <property type="entry name" value="GAF"/>
    <property type="match status" value="1"/>
</dbReference>
<dbReference type="Pfam" id="PF01590">
    <property type="entry name" value="GAF"/>
    <property type="match status" value="1"/>
</dbReference>
<sequence>MTADADPALPDLLLGRYRVLGALKDGHPVRTVLAEDVRTGMRVVVKTAAVPRLLPAARLRLEHEAAVLRHLRSEWVAPLLDFDRDDDLACLVTPLIPGVSLQERLTAGPLSLDDALTVAHAVLSALRDAHDQGVLHRDVKPSNIVVDEESPLVRATLIDLGLARTEWLHPEIRDVPVGTVRYMSPEQAGLIERSPDERSDLYSAGVVLYECLAGRPLFSGTTLGEVLRRHLSTSVADFGALVGEVPRAVNQVLGRLLAPDPDDRYQSADAALADVSSIVAALGRGEPEPRIVVGARDRRRTLAEPAFVHRDAEMSALLAQVTQAQIGHGGVVLVEAESGGGKSRVLEEFASRATAGGARIYRGQGVDQAAQRPFEVLRAMAAEVLAQARADATVASALREHLGDRREALSAALPELEEIFGRSAEPLGPEAFAEIRTIEAIAALLEAIGTPDRPAVLLLDDGQWADDLSLKLLLHWHQHAGAGPRHTLVVVAFRTEEVETAHPLRRLTTAERLELAPLGAEQVVELAESMAGPLPREATDILVRLSDGIPFMAAAVLRGLVESGALFREDGGWGTDPVALADVRASQRAAAFLSRRIGLLPPAARELLSVGAVLGKEFDPEFAAELAGQSAAAAFSSLEETRRRHMIWIRADRCAFVHDKLRETFLELLAPAERRRLHRLAAERLEAREPDNTFDLAFHFDAAGEPARALPYALLAAEGARRRHALSAAQQQYEIAERGAPAADVATRLAIGEGLGDVLMLRGLYDLARHHYETARDLAGDAISTARLQGKLGELAFKRGELEVANTALESALRSLGHRVPNGRFGFFLAAMQELLVQLLHTLLPRFFVGRRPEGPEEEFVAIRIHSRLAHTYWFSRGSLPTLWTHLRGMNLAERYPPSAELAQAYSEHAPVMTLIPWFERGIRYSERSLQIRRDLGDIWGEGQSLHFLGALLYSASRFEECIARCREGVRLLDRTGDRWEANTARWHIAFSLYRLGDLRGAVEAARAVYASGAEIGDAQARGIALGAWSKASGGHVPVELMEAELSRPTHDVHTSAEVLQAQGVRLLAEGSPAAAAAVLTEAAGMVRSAGLRQEYVAPVWPWLTTALRLQAETLPATLPARRRAVLRTAARSARRSRRLARWYRNNLPHALREAGLIAAMRGRSRTARRLLQRSLAVAEHLNMRHEHAQSVVALAALEPEPGRREIGLDLSTARAVLAEQEWQEPEASAVTPSLVDRFDAILESGRSIASALSRGAVYSAVRDAAATLLRGEHCLVLEALDGPDGDLVAVAGHAPGEFSRAVARRALAEGRPIVPDDETAADASESLVLSGIRSVLCAPIHVHGRPVACVYTEHRRVGGLFGENEAQLAEFIATLAGAALENAEGFAEIQDLTRTLERRVDERTAELAEAVAEVGAARDAALASAAASSTFLATMSHEIRTPLNAVIGFTGLLLESPLSGEQRDLASSVRTSGEALLDIINDILDYSKIQAGELHIEKAPFDVVELIDSAVELVANSAAHQGLELVSTVDASCPPVVLGDVTRLRQVVVNLLSNAVKFTVAGSVAVRVRAVPGSGPDDLTLEIAVADTGIGIPDHAIERLFAPFSQVDASTTRLYGGTGLGLAISRRLATAMGGEISVRSEPGAGSEFTVRVRVGRTSTDAADSMAALRSRAVLVALPEGLLRTAIVDQLTAWGLRCRTVAEGSWDVAIVDQGIAPAEAQALRRGGAPLVAVTHIGEGLTGGDRRLFAATVTKPVRLRALAETLLRVLEPMRGIPAQSPPVGAEPAASGAEPAASGALRILVVEDNAINQKVARLQLRNLGHDAVDVAGNGLEAVAALQTQAYDLVLMDVQMPEMDGLEATRTIRRMTFPDGPPRIVAMTAGALAAERDACTAAGMDAYLAKPVRLDDLRDVLTEVLGPVQ</sequence>
<organism evidence="12 13">
    <name type="scientific">Sporichthya brevicatena</name>
    <dbReference type="NCBI Taxonomy" id="171442"/>
    <lineage>
        <taxon>Bacteria</taxon>
        <taxon>Bacillati</taxon>
        <taxon>Actinomycetota</taxon>
        <taxon>Actinomycetes</taxon>
        <taxon>Sporichthyales</taxon>
        <taxon>Sporichthyaceae</taxon>
        <taxon>Sporichthya</taxon>
    </lineage>
</organism>
<gene>
    <name evidence="12" type="ORF">GCM10009547_29130</name>
</gene>
<dbReference type="PANTHER" id="PTHR45339:SF1">
    <property type="entry name" value="HYBRID SIGNAL TRANSDUCTION HISTIDINE KINASE J"/>
    <property type="match status" value="1"/>
</dbReference>
<dbReference type="InterPro" id="IPR036097">
    <property type="entry name" value="HisK_dim/P_sf"/>
</dbReference>
<dbReference type="CDD" id="cd16922">
    <property type="entry name" value="HATPase_EvgS-ArcB-TorS-like"/>
    <property type="match status" value="1"/>
</dbReference>
<dbReference type="CDD" id="cd17546">
    <property type="entry name" value="REC_hyHK_CKI1_RcsC-like"/>
    <property type="match status" value="1"/>
</dbReference>
<comment type="subcellular location">
    <subcellularLocation>
        <location evidence="2">Cell membrane</location>
    </subcellularLocation>
</comment>